<dbReference type="Proteomes" id="UP000076078">
    <property type="component" value="Unassembled WGS sequence"/>
</dbReference>
<dbReference type="PROSITE" id="PS51283">
    <property type="entry name" value="DUSP"/>
    <property type="match status" value="1"/>
</dbReference>
<name>A0A151ZGK2_TIELA</name>
<dbReference type="Pfam" id="PF14836">
    <property type="entry name" value="Ubiquitin_3"/>
    <property type="match status" value="1"/>
</dbReference>
<evidence type="ECO:0000256" key="1">
    <source>
        <dbReference type="ARBA" id="ARBA00000707"/>
    </source>
</evidence>
<evidence type="ECO:0000313" key="12">
    <source>
        <dbReference type="Proteomes" id="UP000076078"/>
    </source>
</evidence>
<evidence type="ECO:0000256" key="4">
    <source>
        <dbReference type="ARBA" id="ARBA00022670"/>
    </source>
</evidence>
<dbReference type="SUPFAM" id="SSF143791">
    <property type="entry name" value="DUSP-like"/>
    <property type="match status" value="1"/>
</dbReference>
<feature type="compositionally biased region" description="Low complexity" evidence="8">
    <location>
        <begin position="1033"/>
        <end position="1078"/>
    </location>
</feature>
<comment type="similarity">
    <text evidence="2">Belongs to the peptidase C19 family.</text>
</comment>
<accession>A0A151ZGK2</accession>
<protein>
    <recommendedName>
        <fullName evidence="3">ubiquitinyl hydrolase 1</fullName>
        <ecNumber evidence="3">3.4.19.12</ecNumber>
    </recommendedName>
</protein>
<evidence type="ECO:0000313" key="11">
    <source>
        <dbReference type="EMBL" id="KYQ93108.1"/>
    </source>
</evidence>
<dbReference type="InterPro" id="IPR018200">
    <property type="entry name" value="USP_CS"/>
</dbReference>
<sequence>MTESPGIASNSNNTDTNSIGSFELVNNTPTEIGSFSVGDIQTPPTNSPINSSSNGTTNTEQDGFDTPLHTERSIDSVDVNNPTTPNPDNNNKDNNSTTTNGTNSHNGDQMNVDQQQQQQQQTHSQPEQQDVVLEPVELEPELTSQEIQELKSKVVRTSLVIGEKWCPVNAIWYHKWAQNYYTRDDLGPIDNSVLLQADGETMRAGLIESNHYILVPEIIYKKLKAVYGGGPDIYRKVIKGTFASNNVDMKIPFPLQFVRSTDLTKVIDGYALKSESIASLKDRYCKVFGLVPSEVKIWDFYKNNKHAELKPLEYVSNSNLLDNQLILLEEKNADGSWPADQRQSYYNSYYNHNQRTGAPKPGITGLTNLGNTCFMNSALQCLSNSYPISKYFINNKFEDDLNKTNPLGCNGELAQEYANLIKQIWKGDHTSVAPRGFKEQIEKFAPQFAGYHQHDSQELLAFLLDGLHEDLNKVKKKPFIESKDYDGRPDQVIAKEHWEMHRSRNDSVIVDWFQSQLKSKLVCPECGKISITFDPFMYLSLPLPTNSKRLFNILVIKLDSTTSIVEAVVSMGAFSEVMAIVSRETTIPLENMVFATTSNASISKIIKPETAVDLINLRDLVVAYEIQTKDPENPEVTFQQLKVQMKQTAANYYSTALRYPLILSVPSTVDSMESLYECILNRIKPALKNEDEIRQIFEQNQEQYQQQQQQKKEQEEEERKEKMTVDGDNHQHGNSADHDDEAPHGPYGHHVHNHRGMSYGSGGYDRERDFQMRFNSIGTYPSSSYFSGSRYGQSPQLPTDPRLIFQIYENVKSSHGYLGSSQAQAVSFPIKASELVLLWEENFEKYLDPDYCSPFQKSPHHRDIPSEQDITLEQCIELFTTEEKLGEQDPWYCNQCKKHQRATKKFDIWSAPPILVVHLKRFSYKRTLRDKLDIVVKFPLKDLDLSPFVLNKDQPSPVYDLYAVSNHFGSLGGGHYTAFALNELENTWYRFDDSSVSETQNPNSIVSDAAYVLFYRRKDTHNPDFHLHQSLQSETPTTNSDSTTTTTTTSTETNNNNNNNNNNTNNTNDTTSTTNNTTHENGSDQNTTTNGNNSVNGHSDI</sequence>
<dbReference type="InterPro" id="IPR035927">
    <property type="entry name" value="DUSP-like_sf"/>
</dbReference>
<feature type="compositionally biased region" description="Low complexity" evidence="8">
    <location>
        <begin position="80"/>
        <end position="128"/>
    </location>
</feature>
<keyword evidence="4" id="KW-0645">Protease</keyword>
<evidence type="ECO:0000259" key="10">
    <source>
        <dbReference type="PROSITE" id="PS51283"/>
    </source>
</evidence>
<keyword evidence="12" id="KW-1185">Reference proteome</keyword>
<dbReference type="PROSITE" id="PS00973">
    <property type="entry name" value="USP_2"/>
    <property type="match status" value="1"/>
</dbReference>
<evidence type="ECO:0000256" key="7">
    <source>
        <dbReference type="ARBA" id="ARBA00022807"/>
    </source>
</evidence>
<feature type="region of interest" description="Disordered" evidence="8">
    <location>
        <begin position="701"/>
        <end position="761"/>
    </location>
</feature>
<reference evidence="11 12" key="1">
    <citation type="submission" date="2015-12" db="EMBL/GenBank/DDBJ databases">
        <title>Dictyostelia acquired genes for synthesis and detection of signals that induce cell-type specialization by lateral gene transfer from prokaryotes.</title>
        <authorList>
            <person name="Gloeckner G."/>
            <person name="Schaap P."/>
        </authorList>
    </citation>
    <scope>NUCLEOTIDE SEQUENCE [LARGE SCALE GENOMIC DNA]</scope>
    <source>
        <strain evidence="11 12">TK</strain>
    </source>
</reference>
<dbReference type="GO" id="GO:0006508">
    <property type="term" value="P:proteolysis"/>
    <property type="evidence" value="ECO:0007669"/>
    <property type="project" value="UniProtKB-KW"/>
</dbReference>
<evidence type="ECO:0000256" key="2">
    <source>
        <dbReference type="ARBA" id="ARBA00009085"/>
    </source>
</evidence>
<evidence type="ECO:0000256" key="5">
    <source>
        <dbReference type="ARBA" id="ARBA00022786"/>
    </source>
</evidence>
<dbReference type="InterPro" id="IPR028135">
    <property type="entry name" value="Ub_USP-typ"/>
</dbReference>
<dbReference type="InParanoid" id="A0A151ZGK2"/>
<dbReference type="Pfam" id="PF00443">
    <property type="entry name" value="UCH"/>
    <property type="match status" value="1"/>
</dbReference>
<comment type="caution">
    <text evidence="11">The sequence shown here is derived from an EMBL/GenBank/DDBJ whole genome shotgun (WGS) entry which is preliminary data.</text>
</comment>
<keyword evidence="6" id="KW-0378">Hydrolase</keyword>
<dbReference type="AlphaFoldDB" id="A0A151ZGK2"/>
<feature type="region of interest" description="Disordered" evidence="8">
    <location>
        <begin position="1024"/>
        <end position="1101"/>
    </location>
</feature>
<dbReference type="OMA" id="RRKHALM"/>
<dbReference type="InterPro" id="IPR050185">
    <property type="entry name" value="Ub_carboxyl-term_hydrolase"/>
</dbReference>
<gene>
    <name evidence="11" type="ORF">DLAC_05735</name>
</gene>
<evidence type="ECO:0000256" key="6">
    <source>
        <dbReference type="ARBA" id="ARBA00022801"/>
    </source>
</evidence>
<dbReference type="InterPro" id="IPR028889">
    <property type="entry name" value="USP"/>
</dbReference>
<dbReference type="SMART" id="SM00695">
    <property type="entry name" value="DUSP"/>
    <property type="match status" value="1"/>
</dbReference>
<proteinExistence type="inferred from homology"/>
<feature type="compositionally biased region" description="Polar residues" evidence="8">
    <location>
        <begin position="1"/>
        <end position="33"/>
    </location>
</feature>
<keyword evidence="5" id="KW-0833">Ubl conjugation pathway</keyword>
<feature type="region of interest" description="Disordered" evidence="8">
    <location>
        <begin position="1"/>
        <end position="128"/>
    </location>
</feature>
<dbReference type="PROSITE" id="PS00972">
    <property type="entry name" value="USP_1"/>
    <property type="match status" value="1"/>
</dbReference>
<dbReference type="GO" id="GO:0004843">
    <property type="term" value="F:cysteine-type deubiquitinase activity"/>
    <property type="evidence" value="ECO:0007669"/>
    <property type="project" value="UniProtKB-EC"/>
</dbReference>
<dbReference type="Gene3D" id="3.30.2230.10">
    <property type="entry name" value="DUSP-like"/>
    <property type="match status" value="1"/>
</dbReference>
<feature type="domain" description="DUSP" evidence="10">
    <location>
        <begin position="134"/>
        <end position="238"/>
    </location>
</feature>
<dbReference type="OrthoDB" id="29137at2759"/>
<feature type="domain" description="USP" evidence="9">
    <location>
        <begin position="364"/>
        <end position="1018"/>
    </location>
</feature>
<dbReference type="PROSITE" id="PS50235">
    <property type="entry name" value="USP_3"/>
    <property type="match status" value="1"/>
</dbReference>
<dbReference type="InterPro" id="IPR001394">
    <property type="entry name" value="Peptidase_C19_UCH"/>
</dbReference>
<dbReference type="FunCoup" id="A0A151ZGK2">
    <property type="interactions" value="776"/>
</dbReference>
<organism evidence="11 12">
    <name type="scientific">Tieghemostelium lacteum</name>
    <name type="common">Slime mold</name>
    <name type="synonym">Dictyostelium lacteum</name>
    <dbReference type="NCBI Taxonomy" id="361077"/>
    <lineage>
        <taxon>Eukaryota</taxon>
        <taxon>Amoebozoa</taxon>
        <taxon>Evosea</taxon>
        <taxon>Eumycetozoa</taxon>
        <taxon>Dictyostelia</taxon>
        <taxon>Dictyosteliales</taxon>
        <taxon>Raperosteliaceae</taxon>
        <taxon>Tieghemostelium</taxon>
    </lineage>
</organism>
<feature type="compositionally biased region" description="Basic and acidic residues" evidence="8">
    <location>
        <begin position="710"/>
        <end position="743"/>
    </location>
</feature>
<keyword evidence="7" id="KW-0788">Thiol protease</keyword>
<dbReference type="EC" id="3.4.19.12" evidence="3"/>
<dbReference type="InterPro" id="IPR038765">
    <property type="entry name" value="Papain-like_cys_pep_sf"/>
</dbReference>
<dbReference type="Gene3D" id="3.90.70.10">
    <property type="entry name" value="Cysteine proteinases"/>
    <property type="match status" value="2"/>
</dbReference>
<dbReference type="InterPro" id="IPR006615">
    <property type="entry name" value="Pept_C19_DUSP"/>
</dbReference>
<evidence type="ECO:0000256" key="3">
    <source>
        <dbReference type="ARBA" id="ARBA00012759"/>
    </source>
</evidence>
<dbReference type="SUPFAM" id="SSF54001">
    <property type="entry name" value="Cysteine proteinases"/>
    <property type="match status" value="1"/>
</dbReference>
<dbReference type="Pfam" id="PF06337">
    <property type="entry name" value="DUSP"/>
    <property type="match status" value="1"/>
</dbReference>
<comment type="catalytic activity">
    <reaction evidence="1">
        <text>Thiol-dependent hydrolysis of ester, thioester, amide, peptide and isopeptide bonds formed by the C-terminal Gly of ubiquitin (a 76-residue protein attached to proteins as an intracellular targeting signal).</text>
        <dbReference type="EC" id="3.4.19.12"/>
    </reaction>
</comment>
<dbReference type="PANTHER" id="PTHR21646:SF24">
    <property type="entry name" value="UBIQUITIN CARBOXYL-TERMINAL HYDROLASE"/>
    <property type="match status" value="1"/>
</dbReference>
<dbReference type="EMBL" id="LODT01000028">
    <property type="protein sequence ID" value="KYQ93108.1"/>
    <property type="molecule type" value="Genomic_DNA"/>
</dbReference>
<evidence type="ECO:0000259" key="9">
    <source>
        <dbReference type="PROSITE" id="PS50235"/>
    </source>
</evidence>
<dbReference type="Gene3D" id="3.10.20.90">
    <property type="entry name" value="Phosphatidylinositol 3-kinase Catalytic Subunit, Chain A, domain 1"/>
    <property type="match status" value="1"/>
</dbReference>
<dbReference type="PANTHER" id="PTHR21646">
    <property type="entry name" value="UBIQUITIN CARBOXYL-TERMINAL HYDROLASE"/>
    <property type="match status" value="1"/>
</dbReference>
<feature type="compositionally biased region" description="Low complexity" evidence="8">
    <location>
        <begin position="42"/>
        <end position="59"/>
    </location>
</feature>
<dbReference type="STRING" id="361077.A0A151ZGK2"/>
<evidence type="ECO:0000256" key="8">
    <source>
        <dbReference type="SAM" id="MobiDB-lite"/>
    </source>
</evidence>
<dbReference type="CDD" id="cd02674">
    <property type="entry name" value="Peptidase_C19R"/>
    <property type="match status" value="1"/>
</dbReference>
<dbReference type="GO" id="GO:0016579">
    <property type="term" value="P:protein deubiquitination"/>
    <property type="evidence" value="ECO:0007669"/>
    <property type="project" value="InterPro"/>
</dbReference>